<evidence type="ECO:0000313" key="2">
    <source>
        <dbReference type="EMBL" id="KAK3296040.1"/>
    </source>
</evidence>
<keyword evidence="1" id="KW-0732">Signal</keyword>
<dbReference type="EMBL" id="JAUEPN010000004">
    <property type="protein sequence ID" value="KAK3296040.1"/>
    <property type="molecule type" value="Genomic_DNA"/>
</dbReference>
<keyword evidence="3" id="KW-1185">Reference proteome</keyword>
<sequence length="70" mass="7847">MWLASWVGVFLPSLSRALRLWSSRFWSLGSHKVLEDMGSEFDAVLLVGGSVTHCDIQLTTSACQRRSLHI</sequence>
<proteinExistence type="predicted"/>
<feature type="signal peptide" evidence="1">
    <location>
        <begin position="1"/>
        <end position="17"/>
    </location>
</feature>
<dbReference type="Proteomes" id="UP001278766">
    <property type="component" value="Unassembled WGS sequence"/>
</dbReference>
<dbReference type="RefSeq" id="XP_062659554.1">
    <property type="nucleotide sequence ID" value="XM_062803859.1"/>
</dbReference>
<evidence type="ECO:0000313" key="3">
    <source>
        <dbReference type="Proteomes" id="UP001278766"/>
    </source>
</evidence>
<feature type="chain" id="PRO_5042014160" evidence="1">
    <location>
        <begin position="18"/>
        <end position="70"/>
    </location>
</feature>
<organism evidence="2 3">
    <name type="scientific">Chaetomium fimeti</name>
    <dbReference type="NCBI Taxonomy" id="1854472"/>
    <lineage>
        <taxon>Eukaryota</taxon>
        <taxon>Fungi</taxon>
        <taxon>Dikarya</taxon>
        <taxon>Ascomycota</taxon>
        <taxon>Pezizomycotina</taxon>
        <taxon>Sordariomycetes</taxon>
        <taxon>Sordariomycetidae</taxon>
        <taxon>Sordariales</taxon>
        <taxon>Chaetomiaceae</taxon>
        <taxon>Chaetomium</taxon>
    </lineage>
</organism>
<gene>
    <name evidence="2" type="ORF">B0H64DRAFT_397198</name>
</gene>
<reference evidence="2" key="1">
    <citation type="journal article" date="2023" name="Mol. Phylogenet. Evol.">
        <title>Genome-scale phylogeny and comparative genomics of the fungal order Sordariales.</title>
        <authorList>
            <person name="Hensen N."/>
            <person name="Bonometti L."/>
            <person name="Westerberg I."/>
            <person name="Brannstrom I.O."/>
            <person name="Guillou S."/>
            <person name="Cros-Aarteil S."/>
            <person name="Calhoun S."/>
            <person name="Haridas S."/>
            <person name="Kuo A."/>
            <person name="Mondo S."/>
            <person name="Pangilinan J."/>
            <person name="Riley R."/>
            <person name="LaButti K."/>
            <person name="Andreopoulos B."/>
            <person name="Lipzen A."/>
            <person name="Chen C."/>
            <person name="Yan M."/>
            <person name="Daum C."/>
            <person name="Ng V."/>
            <person name="Clum A."/>
            <person name="Steindorff A."/>
            <person name="Ohm R.A."/>
            <person name="Martin F."/>
            <person name="Silar P."/>
            <person name="Natvig D.O."/>
            <person name="Lalanne C."/>
            <person name="Gautier V."/>
            <person name="Ament-Velasquez S.L."/>
            <person name="Kruys A."/>
            <person name="Hutchinson M.I."/>
            <person name="Powell A.J."/>
            <person name="Barry K."/>
            <person name="Miller A.N."/>
            <person name="Grigoriev I.V."/>
            <person name="Debuchy R."/>
            <person name="Gladieux P."/>
            <person name="Hiltunen Thoren M."/>
            <person name="Johannesson H."/>
        </authorList>
    </citation>
    <scope>NUCLEOTIDE SEQUENCE</scope>
    <source>
        <strain evidence="2">CBS 168.71</strain>
    </source>
</reference>
<name>A0AAE0HGI7_9PEZI</name>
<protein>
    <submittedName>
        <fullName evidence="2">Uncharacterized protein</fullName>
    </submittedName>
</protein>
<accession>A0AAE0HGI7</accession>
<comment type="caution">
    <text evidence="2">The sequence shown here is derived from an EMBL/GenBank/DDBJ whole genome shotgun (WGS) entry which is preliminary data.</text>
</comment>
<reference evidence="2" key="2">
    <citation type="submission" date="2023-06" db="EMBL/GenBank/DDBJ databases">
        <authorList>
            <consortium name="Lawrence Berkeley National Laboratory"/>
            <person name="Haridas S."/>
            <person name="Hensen N."/>
            <person name="Bonometti L."/>
            <person name="Westerberg I."/>
            <person name="Brannstrom I.O."/>
            <person name="Guillou S."/>
            <person name="Cros-Aarteil S."/>
            <person name="Calhoun S."/>
            <person name="Kuo A."/>
            <person name="Mondo S."/>
            <person name="Pangilinan J."/>
            <person name="Riley R."/>
            <person name="Labutti K."/>
            <person name="Andreopoulos B."/>
            <person name="Lipzen A."/>
            <person name="Chen C."/>
            <person name="Yanf M."/>
            <person name="Daum C."/>
            <person name="Ng V."/>
            <person name="Clum A."/>
            <person name="Steindorff A."/>
            <person name="Ohm R."/>
            <person name="Martin F."/>
            <person name="Silar P."/>
            <person name="Natvig D."/>
            <person name="Lalanne C."/>
            <person name="Gautier V."/>
            <person name="Ament-Velasquez S.L."/>
            <person name="Kruys A."/>
            <person name="Hutchinson M.I."/>
            <person name="Powell A.J."/>
            <person name="Barry K."/>
            <person name="Miller A.N."/>
            <person name="Grigoriev I.V."/>
            <person name="Debuchy R."/>
            <person name="Gladieux P."/>
            <person name="Thoren M.H."/>
            <person name="Johannesson H."/>
        </authorList>
    </citation>
    <scope>NUCLEOTIDE SEQUENCE</scope>
    <source>
        <strain evidence="2">CBS 168.71</strain>
    </source>
</reference>
<dbReference type="GeneID" id="87840807"/>
<dbReference type="AlphaFoldDB" id="A0AAE0HGI7"/>
<evidence type="ECO:0000256" key="1">
    <source>
        <dbReference type="SAM" id="SignalP"/>
    </source>
</evidence>